<evidence type="ECO:0000313" key="3">
    <source>
        <dbReference type="Proteomes" id="UP001396334"/>
    </source>
</evidence>
<organism evidence="2 3">
    <name type="scientific">Hibiscus sabdariffa</name>
    <name type="common">roselle</name>
    <dbReference type="NCBI Taxonomy" id="183260"/>
    <lineage>
        <taxon>Eukaryota</taxon>
        <taxon>Viridiplantae</taxon>
        <taxon>Streptophyta</taxon>
        <taxon>Embryophyta</taxon>
        <taxon>Tracheophyta</taxon>
        <taxon>Spermatophyta</taxon>
        <taxon>Magnoliopsida</taxon>
        <taxon>eudicotyledons</taxon>
        <taxon>Gunneridae</taxon>
        <taxon>Pentapetalae</taxon>
        <taxon>rosids</taxon>
        <taxon>malvids</taxon>
        <taxon>Malvales</taxon>
        <taxon>Malvaceae</taxon>
        <taxon>Malvoideae</taxon>
        <taxon>Hibiscus</taxon>
    </lineage>
</organism>
<protein>
    <submittedName>
        <fullName evidence="2">Uncharacterized protein</fullName>
    </submittedName>
</protein>
<gene>
    <name evidence="2" type="ORF">V6N11_001113</name>
</gene>
<name>A0ABR2RYT5_9ROSI</name>
<dbReference type="EMBL" id="JBBPBN010000019">
    <property type="protein sequence ID" value="KAK9018132.1"/>
    <property type="molecule type" value="Genomic_DNA"/>
</dbReference>
<accession>A0ABR2RYT5</accession>
<proteinExistence type="predicted"/>
<sequence length="149" mass="16784">MDVSSRALPSGETPLRGGSGGRGNSRPLDPNAKEWSGKTDGAPEEDRCLFITFSNGHPIADHRIRSFFTHNYGDCLERVYVHWPRPKDVEETNTTTPQFGKVVFKTSWIPLVITQCGKRETKFVVDGKPLWCKKYDPSKSQAFKRNSTP</sequence>
<reference evidence="2 3" key="1">
    <citation type="journal article" date="2024" name="G3 (Bethesda)">
        <title>Genome assembly of Hibiscus sabdariffa L. provides insights into metabolisms of medicinal natural products.</title>
        <authorList>
            <person name="Kim T."/>
        </authorList>
    </citation>
    <scope>NUCLEOTIDE SEQUENCE [LARGE SCALE GENOMIC DNA]</scope>
    <source>
        <strain evidence="2">TK-2024</strain>
        <tissue evidence="2">Old leaves</tissue>
    </source>
</reference>
<keyword evidence="3" id="KW-1185">Reference proteome</keyword>
<comment type="caution">
    <text evidence="2">The sequence shown here is derived from an EMBL/GenBank/DDBJ whole genome shotgun (WGS) entry which is preliminary data.</text>
</comment>
<dbReference type="PANTHER" id="PTHR33527:SF45">
    <property type="entry name" value="RRM DOMAIN-CONTAINING PROTEIN"/>
    <property type="match status" value="1"/>
</dbReference>
<evidence type="ECO:0000256" key="1">
    <source>
        <dbReference type="SAM" id="MobiDB-lite"/>
    </source>
</evidence>
<dbReference type="PANTHER" id="PTHR33527">
    <property type="entry name" value="OS07G0274300 PROTEIN"/>
    <property type="match status" value="1"/>
</dbReference>
<dbReference type="Proteomes" id="UP001396334">
    <property type="component" value="Unassembled WGS sequence"/>
</dbReference>
<feature type="region of interest" description="Disordered" evidence="1">
    <location>
        <begin position="1"/>
        <end position="43"/>
    </location>
</feature>
<evidence type="ECO:0000313" key="2">
    <source>
        <dbReference type="EMBL" id="KAK9018132.1"/>
    </source>
</evidence>